<dbReference type="PANTHER" id="PTHR43288:SF2">
    <property type="entry name" value="RADICAL SAM CORE DOMAIN-CONTAINING PROTEIN"/>
    <property type="match status" value="1"/>
</dbReference>
<name>A0ABX7S6R8_9BACT</name>
<organism evidence="1 2">
    <name type="scientific">Thermosipho ferrireducens</name>
    <dbReference type="NCBI Taxonomy" id="2571116"/>
    <lineage>
        <taxon>Bacteria</taxon>
        <taxon>Thermotogati</taxon>
        <taxon>Thermotogota</taxon>
        <taxon>Thermotogae</taxon>
        <taxon>Thermotogales</taxon>
        <taxon>Fervidobacteriaceae</taxon>
        <taxon>Thermosipho</taxon>
    </lineage>
</organism>
<sequence length="251" mass="28988">MLTINPSKTLPISVTKYCALNCKHCGGVYIKRMIHISEMEKYVKRYKSFLISGGMGKEGIIPFKNYIEFLTRLKLKHDLLYNFHIGFPETPPYEIEEIADVVSFDFFSDPEILNEIYGIKRTPEHIIKVVSSLKTKKVPHITIGVLCGNITHEFNSIELLSKYFDTIVLNIFIPTKRTLYENCNPPEIEIVAQVFKEAKKKFKTVILGCMHPHGTYREKLLELIKEDLSIFVNSSEKKPDFKGCCALYKKR</sequence>
<dbReference type="RefSeq" id="WP_207566017.1">
    <property type="nucleotide sequence ID" value="NZ_CP071446.1"/>
</dbReference>
<dbReference type="SFLD" id="SFLDS00029">
    <property type="entry name" value="Radical_SAM"/>
    <property type="match status" value="1"/>
</dbReference>
<dbReference type="SUPFAM" id="SSF102114">
    <property type="entry name" value="Radical SAM enzymes"/>
    <property type="match status" value="1"/>
</dbReference>
<proteinExistence type="predicted"/>
<gene>
    <name evidence="1" type="ORF">JYK00_05995</name>
</gene>
<dbReference type="SFLD" id="SFLDG01113">
    <property type="entry name" value="Uncharacterised_Radical_SAM_Su"/>
    <property type="match status" value="1"/>
</dbReference>
<evidence type="ECO:0000313" key="2">
    <source>
        <dbReference type="Proteomes" id="UP000671862"/>
    </source>
</evidence>
<protein>
    <submittedName>
        <fullName evidence="1">Radical SAM protein</fullName>
    </submittedName>
</protein>
<evidence type="ECO:0000313" key="1">
    <source>
        <dbReference type="EMBL" id="QTA37292.1"/>
    </source>
</evidence>
<reference evidence="1 2" key="1">
    <citation type="submission" date="2021-03" db="EMBL/GenBank/DDBJ databases">
        <title>Thermosipho ferrireducens sp.nov., an anaerobic thermophilic iron-reducing bacterium isolated from a deep-sea hydrothermal sulfide deposits.</title>
        <authorList>
            <person name="Zeng X."/>
            <person name="Chen Y."/>
            <person name="Shao Z."/>
        </authorList>
    </citation>
    <scope>NUCLEOTIDE SEQUENCE [LARGE SCALE GENOMIC DNA]</scope>
    <source>
        <strain evidence="1 2">JL129W03</strain>
    </source>
</reference>
<dbReference type="InterPro" id="IPR058240">
    <property type="entry name" value="rSAM_sf"/>
</dbReference>
<keyword evidence="2" id="KW-1185">Reference proteome</keyword>
<dbReference type="PANTHER" id="PTHR43288">
    <property type="entry name" value="BIOTIN SYNTHASE-RELATED PROTEIN, RADICAL SAM SUPERFAMILY"/>
    <property type="match status" value="1"/>
</dbReference>
<dbReference type="Proteomes" id="UP000671862">
    <property type="component" value="Chromosome"/>
</dbReference>
<dbReference type="EMBL" id="CP071446">
    <property type="protein sequence ID" value="QTA37292.1"/>
    <property type="molecule type" value="Genomic_DNA"/>
</dbReference>
<dbReference type="InterPro" id="IPR007197">
    <property type="entry name" value="rSAM"/>
</dbReference>
<accession>A0ABX7S6R8</accession>